<sequence>MTFPPSHSVKPTTKKKSRKSTSDSRGSIRCKSAGSTNQPEPISIEFPMSRGSNPQVATKAKGKNPAKQAKEKGKLLKPKAKKQTKEKGQKDDVLFESPAMGTRSKKN</sequence>
<proteinExistence type="predicted"/>
<evidence type="ECO:0000313" key="2">
    <source>
        <dbReference type="EMBL" id="PVH63350.1"/>
    </source>
</evidence>
<organism evidence="2">
    <name type="scientific">Panicum hallii</name>
    <dbReference type="NCBI Taxonomy" id="206008"/>
    <lineage>
        <taxon>Eukaryota</taxon>
        <taxon>Viridiplantae</taxon>
        <taxon>Streptophyta</taxon>
        <taxon>Embryophyta</taxon>
        <taxon>Tracheophyta</taxon>
        <taxon>Spermatophyta</taxon>
        <taxon>Magnoliopsida</taxon>
        <taxon>Liliopsida</taxon>
        <taxon>Poales</taxon>
        <taxon>Poaceae</taxon>
        <taxon>PACMAD clade</taxon>
        <taxon>Panicoideae</taxon>
        <taxon>Panicodae</taxon>
        <taxon>Paniceae</taxon>
        <taxon>Panicinae</taxon>
        <taxon>Panicum</taxon>
        <taxon>Panicum sect. Panicum</taxon>
    </lineage>
</organism>
<feature type="compositionally biased region" description="Basic and acidic residues" evidence="1">
    <location>
        <begin position="83"/>
        <end position="93"/>
    </location>
</feature>
<dbReference type="EMBL" id="CM008047">
    <property type="protein sequence ID" value="PVH63350.1"/>
    <property type="molecule type" value="Genomic_DNA"/>
</dbReference>
<dbReference type="Gramene" id="PVH63350">
    <property type="protein sequence ID" value="PVH63350"/>
    <property type="gene ID" value="PAHAL_2G010600"/>
</dbReference>
<dbReference type="AlphaFoldDB" id="A0A2T8KMG3"/>
<reference evidence="2" key="1">
    <citation type="submission" date="2018-04" db="EMBL/GenBank/DDBJ databases">
        <title>WGS assembly of Panicum hallii.</title>
        <authorList>
            <person name="Lovell J."/>
            <person name="Jenkins J."/>
            <person name="Lowry D."/>
            <person name="Mamidi S."/>
            <person name="Sreedasyam A."/>
            <person name="Weng X."/>
            <person name="Barry K."/>
            <person name="Bonette J."/>
            <person name="Campitelli B."/>
            <person name="Daum C."/>
            <person name="Gordon S."/>
            <person name="Gould B."/>
            <person name="Lipzen A."/>
            <person name="Macqueen A."/>
            <person name="Palacio-Mejia J."/>
            <person name="Plott C."/>
            <person name="Shakirov E."/>
            <person name="Shu S."/>
            <person name="Yoshinaga Y."/>
            <person name="Zane M."/>
            <person name="Rokhsar D."/>
            <person name="Grimwood J."/>
            <person name="Schmutz J."/>
            <person name="Juenger T."/>
        </authorList>
    </citation>
    <scope>NUCLEOTIDE SEQUENCE [LARGE SCALE GENOMIC DNA]</scope>
    <source>
        <strain evidence="2">FIL2</strain>
    </source>
</reference>
<feature type="region of interest" description="Disordered" evidence="1">
    <location>
        <begin position="1"/>
        <end position="107"/>
    </location>
</feature>
<gene>
    <name evidence="2" type="ORF">PAHAL_2G010600</name>
</gene>
<protein>
    <submittedName>
        <fullName evidence="2">Uncharacterized protein</fullName>
    </submittedName>
</protein>
<name>A0A2T8KMG3_9POAL</name>
<evidence type="ECO:0000256" key="1">
    <source>
        <dbReference type="SAM" id="MobiDB-lite"/>
    </source>
</evidence>
<dbReference type="Proteomes" id="UP000243499">
    <property type="component" value="Chromosome 2"/>
</dbReference>
<accession>A0A2T8KMG3</accession>